<organism evidence="6 7">
    <name type="scientific">Scopulibacillus cellulosilyticus</name>
    <dbReference type="NCBI Taxonomy" id="2665665"/>
    <lineage>
        <taxon>Bacteria</taxon>
        <taxon>Bacillati</taxon>
        <taxon>Bacillota</taxon>
        <taxon>Bacilli</taxon>
        <taxon>Bacillales</taxon>
        <taxon>Sporolactobacillaceae</taxon>
        <taxon>Scopulibacillus</taxon>
    </lineage>
</organism>
<dbReference type="InterPro" id="IPR050950">
    <property type="entry name" value="HTH-type_LysR_regulators"/>
</dbReference>
<dbReference type="Pfam" id="PF00126">
    <property type="entry name" value="HTH_1"/>
    <property type="match status" value="1"/>
</dbReference>
<evidence type="ECO:0000256" key="1">
    <source>
        <dbReference type="ARBA" id="ARBA00009437"/>
    </source>
</evidence>
<evidence type="ECO:0000313" key="6">
    <source>
        <dbReference type="EMBL" id="MFC7392145.1"/>
    </source>
</evidence>
<dbReference type="InterPro" id="IPR036388">
    <property type="entry name" value="WH-like_DNA-bd_sf"/>
</dbReference>
<dbReference type="PRINTS" id="PR00039">
    <property type="entry name" value="HTHLYSR"/>
</dbReference>
<keyword evidence="3" id="KW-0238">DNA-binding</keyword>
<dbReference type="Gene3D" id="3.40.190.290">
    <property type="match status" value="1"/>
</dbReference>
<proteinExistence type="inferred from homology"/>
<keyword evidence="2" id="KW-0805">Transcription regulation</keyword>
<gene>
    <name evidence="6" type="ORF">ACFQRG_04045</name>
</gene>
<sequence>MEFRQLKYFACVARNRKYTTAAEQLHISQPSLSNAIKTLEKELDCQLIERTTREVKLTEAGEVFYKHACHILNEVQHAQMEMKEVKDIGKGEISIGVIESAKFWMPKIIKLFRETYSNVSIKIKELIEFKQIEEALISYDIHFGITPRSAESSKLKSIPIYQENFVLIVPPDHPLKNSNTVSLIKVKSENLILSQQGYQTRQNILEACRKAGFEPKGLYEIERFETARSLVESGLGISILPENYLKYAPLSGIHLLKIVNPTPKRNVYLTYHTERYLPPAVYHFMSLIKSFFDSKS</sequence>
<evidence type="ECO:0000313" key="7">
    <source>
        <dbReference type="Proteomes" id="UP001596505"/>
    </source>
</evidence>
<keyword evidence="7" id="KW-1185">Reference proteome</keyword>
<feature type="domain" description="HTH lysR-type" evidence="5">
    <location>
        <begin position="1"/>
        <end position="58"/>
    </location>
</feature>
<evidence type="ECO:0000256" key="4">
    <source>
        <dbReference type="ARBA" id="ARBA00023163"/>
    </source>
</evidence>
<dbReference type="PROSITE" id="PS50931">
    <property type="entry name" value="HTH_LYSR"/>
    <property type="match status" value="1"/>
</dbReference>
<accession>A0ABW2PWR4</accession>
<protein>
    <submittedName>
        <fullName evidence="6">LysR family transcriptional regulator</fullName>
    </submittedName>
</protein>
<name>A0ABW2PWR4_9BACL</name>
<dbReference type="PANTHER" id="PTHR30419:SF8">
    <property type="entry name" value="NITROGEN ASSIMILATION TRANSCRIPTIONAL ACTIVATOR-RELATED"/>
    <property type="match status" value="1"/>
</dbReference>
<keyword evidence="4" id="KW-0804">Transcription</keyword>
<dbReference type="SUPFAM" id="SSF53850">
    <property type="entry name" value="Periplasmic binding protein-like II"/>
    <property type="match status" value="1"/>
</dbReference>
<reference evidence="7" key="1">
    <citation type="journal article" date="2019" name="Int. J. Syst. Evol. Microbiol.">
        <title>The Global Catalogue of Microorganisms (GCM) 10K type strain sequencing project: providing services to taxonomists for standard genome sequencing and annotation.</title>
        <authorList>
            <consortium name="The Broad Institute Genomics Platform"/>
            <consortium name="The Broad Institute Genome Sequencing Center for Infectious Disease"/>
            <person name="Wu L."/>
            <person name="Ma J."/>
        </authorList>
    </citation>
    <scope>NUCLEOTIDE SEQUENCE [LARGE SCALE GENOMIC DNA]</scope>
    <source>
        <strain evidence="7">CGMCC 1.16305</strain>
    </source>
</reference>
<dbReference type="SUPFAM" id="SSF46785">
    <property type="entry name" value="Winged helix' DNA-binding domain"/>
    <property type="match status" value="1"/>
</dbReference>
<evidence type="ECO:0000256" key="3">
    <source>
        <dbReference type="ARBA" id="ARBA00023125"/>
    </source>
</evidence>
<dbReference type="PANTHER" id="PTHR30419">
    <property type="entry name" value="HTH-TYPE TRANSCRIPTIONAL REGULATOR YBHD"/>
    <property type="match status" value="1"/>
</dbReference>
<dbReference type="RefSeq" id="WP_380963906.1">
    <property type="nucleotide sequence ID" value="NZ_JBHTCO010000004.1"/>
</dbReference>
<dbReference type="EMBL" id="JBHTCO010000004">
    <property type="protein sequence ID" value="MFC7392145.1"/>
    <property type="molecule type" value="Genomic_DNA"/>
</dbReference>
<comment type="similarity">
    <text evidence="1">Belongs to the LysR transcriptional regulatory family.</text>
</comment>
<dbReference type="Gene3D" id="1.10.10.10">
    <property type="entry name" value="Winged helix-like DNA-binding domain superfamily/Winged helix DNA-binding domain"/>
    <property type="match status" value="1"/>
</dbReference>
<dbReference type="InterPro" id="IPR000847">
    <property type="entry name" value="LysR_HTH_N"/>
</dbReference>
<dbReference type="Proteomes" id="UP001596505">
    <property type="component" value="Unassembled WGS sequence"/>
</dbReference>
<dbReference type="Pfam" id="PF03466">
    <property type="entry name" value="LysR_substrate"/>
    <property type="match status" value="1"/>
</dbReference>
<dbReference type="InterPro" id="IPR036390">
    <property type="entry name" value="WH_DNA-bd_sf"/>
</dbReference>
<evidence type="ECO:0000259" key="5">
    <source>
        <dbReference type="PROSITE" id="PS50931"/>
    </source>
</evidence>
<comment type="caution">
    <text evidence="6">The sequence shown here is derived from an EMBL/GenBank/DDBJ whole genome shotgun (WGS) entry which is preliminary data.</text>
</comment>
<dbReference type="CDD" id="cd05466">
    <property type="entry name" value="PBP2_LTTR_substrate"/>
    <property type="match status" value="1"/>
</dbReference>
<evidence type="ECO:0000256" key="2">
    <source>
        <dbReference type="ARBA" id="ARBA00023015"/>
    </source>
</evidence>
<dbReference type="InterPro" id="IPR005119">
    <property type="entry name" value="LysR_subst-bd"/>
</dbReference>